<proteinExistence type="inferred from homology"/>
<keyword evidence="4" id="KW-0464">Manganese</keyword>
<evidence type="ECO:0000313" key="8">
    <source>
        <dbReference type="EMBL" id="PHP28146.1"/>
    </source>
</evidence>
<dbReference type="FunFam" id="3.90.230.10:FF:000007">
    <property type="entry name" value="Xaa-Pro aminopeptidase P"/>
    <property type="match status" value="1"/>
</dbReference>
<feature type="domain" description="Peptidase M24" evidence="5">
    <location>
        <begin position="302"/>
        <end position="514"/>
    </location>
</feature>
<feature type="domain" description="Creatinase N-terminal" evidence="6">
    <location>
        <begin position="12"/>
        <end position="145"/>
    </location>
</feature>
<dbReference type="Pfam" id="PF00557">
    <property type="entry name" value="Peptidase_M24"/>
    <property type="match status" value="1"/>
</dbReference>
<dbReference type="GO" id="GO:0005737">
    <property type="term" value="C:cytoplasm"/>
    <property type="evidence" value="ECO:0007669"/>
    <property type="project" value="UniProtKB-ARBA"/>
</dbReference>
<accession>A0A2G1MHC0</accession>
<organism evidence="8 9">
    <name type="scientific">Limimaricola cinnabarinus</name>
    <dbReference type="NCBI Taxonomy" id="1125964"/>
    <lineage>
        <taxon>Bacteria</taxon>
        <taxon>Pseudomonadati</taxon>
        <taxon>Pseudomonadota</taxon>
        <taxon>Alphaproteobacteria</taxon>
        <taxon>Rhodobacterales</taxon>
        <taxon>Paracoccaceae</taxon>
        <taxon>Limimaricola</taxon>
    </lineage>
</organism>
<dbReference type="InterPro" id="IPR050422">
    <property type="entry name" value="X-Pro_aminopeptidase_P"/>
</dbReference>
<dbReference type="Pfam" id="PF16188">
    <property type="entry name" value="Peptidase_M24_C"/>
    <property type="match status" value="1"/>
</dbReference>
<dbReference type="AlphaFoldDB" id="A0A2G1MHC0"/>
<dbReference type="Gene3D" id="3.90.230.10">
    <property type="entry name" value="Creatinase/methionine aminopeptidase superfamily"/>
    <property type="match status" value="1"/>
</dbReference>
<evidence type="ECO:0000256" key="2">
    <source>
        <dbReference type="ARBA" id="ARBA00022723"/>
    </source>
</evidence>
<protein>
    <recommendedName>
        <fullName evidence="10">X-Pro aminopeptidase</fullName>
    </recommendedName>
</protein>
<dbReference type="OrthoDB" id="9806388at2"/>
<dbReference type="EMBL" id="NQWH01000008">
    <property type="protein sequence ID" value="PHP28146.1"/>
    <property type="molecule type" value="Genomic_DNA"/>
</dbReference>
<evidence type="ECO:0000259" key="5">
    <source>
        <dbReference type="Pfam" id="PF00557"/>
    </source>
</evidence>
<dbReference type="PANTHER" id="PTHR43763">
    <property type="entry name" value="XAA-PRO AMINOPEPTIDASE 1"/>
    <property type="match status" value="1"/>
</dbReference>
<dbReference type="Pfam" id="PF16189">
    <property type="entry name" value="Creatinase_N_2"/>
    <property type="match status" value="1"/>
</dbReference>
<comment type="similarity">
    <text evidence="1">Belongs to the peptidase M24B family.</text>
</comment>
<dbReference type="SUPFAM" id="SSF53092">
    <property type="entry name" value="Creatinase/prolidase N-terminal domain"/>
    <property type="match status" value="1"/>
</dbReference>
<sequence>MDMHTLVDHGTRLAGLRDWIAGQGLDGVILTSADAFQNEDAPEHDRDIAWLTGFTGTLAHALVMAEGAVFLVDGRYGIQATQQVDGADWTFGHIHDAPLGDWLRDRAAARNIGYDPMRWSVAQMERLRDKAGTATLTPCDDPFDAIWSDRPAMPQAPLRAMPEAEAGRSAGDKLQWVAQALDGLGAGVWVETRPDNIAWLFNMRGGDVAMNPLPLSFAAITAEGAAHWFIDPFKCKDIRPEGVILHPIEVFIPWLKDQTVACAFDPAFTPDAVEQALGESRHAKGLVTIEKALKTRAELDGFRRAHLDDAVAMAHFGHWLSEVMRGEDRPDESAAAAQLESFRARSDAYQEPSFVTIAATGGNAAMCHYHPPAQGSARLSRDAVFLCDSGGQYAGGTTDVTRTYAFAPVGDEVRRIATAVLRGFIALSRAQFPDGTMPHQIDALARAPLWDMGLDYDHGTGHNVGHNLLVHEHPHRIGQKPNPFPLRSGHVLTLEPGFYEADVWGIRVENQVEVVARDAGFIGFDPMTLVPIDLGLYDLDALDAGERGWIDSYHARVREAVAPLLSGAVRDWLIAATAPLDQRAPQLSESR</sequence>
<dbReference type="InterPro" id="IPR036005">
    <property type="entry name" value="Creatinase/aminopeptidase-like"/>
</dbReference>
<dbReference type="InterPro" id="IPR032416">
    <property type="entry name" value="Peptidase_M24_C"/>
</dbReference>
<keyword evidence="3" id="KW-0378">Hydrolase</keyword>
<dbReference type="InterPro" id="IPR000994">
    <property type="entry name" value="Pept_M24"/>
</dbReference>
<dbReference type="Gene3D" id="3.40.350.10">
    <property type="entry name" value="Creatinase/prolidase N-terminal domain"/>
    <property type="match status" value="2"/>
</dbReference>
<evidence type="ECO:0000256" key="4">
    <source>
        <dbReference type="ARBA" id="ARBA00023211"/>
    </source>
</evidence>
<dbReference type="InterPro" id="IPR033740">
    <property type="entry name" value="Pept_M24B"/>
</dbReference>
<dbReference type="PANTHER" id="PTHR43763:SF6">
    <property type="entry name" value="XAA-PRO AMINOPEPTIDASE 1"/>
    <property type="match status" value="1"/>
</dbReference>
<dbReference type="InterPro" id="IPR000587">
    <property type="entry name" value="Creatinase_N"/>
</dbReference>
<comment type="caution">
    <text evidence="8">The sequence shown here is derived from an EMBL/GenBank/DDBJ whole genome shotgun (WGS) entry which is preliminary data.</text>
</comment>
<evidence type="ECO:0008006" key="10">
    <source>
        <dbReference type="Google" id="ProtNLM"/>
    </source>
</evidence>
<dbReference type="SUPFAM" id="SSF55920">
    <property type="entry name" value="Creatinase/aminopeptidase"/>
    <property type="match status" value="1"/>
</dbReference>
<dbReference type="GO" id="GO:0046872">
    <property type="term" value="F:metal ion binding"/>
    <property type="evidence" value="ECO:0007669"/>
    <property type="project" value="UniProtKB-KW"/>
</dbReference>
<evidence type="ECO:0000256" key="1">
    <source>
        <dbReference type="ARBA" id="ARBA00008766"/>
    </source>
</evidence>
<dbReference type="GO" id="GO:0070006">
    <property type="term" value="F:metalloaminopeptidase activity"/>
    <property type="evidence" value="ECO:0007669"/>
    <property type="project" value="InterPro"/>
</dbReference>
<gene>
    <name evidence="8" type="ORF">CJ301_07120</name>
</gene>
<evidence type="ECO:0000313" key="9">
    <source>
        <dbReference type="Proteomes" id="UP000221860"/>
    </source>
</evidence>
<feature type="domain" description="Peptidase M24 C-terminal" evidence="7">
    <location>
        <begin position="520"/>
        <end position="580"/>
    </location>
</feature>
<dbReference type="InterPro" id="IPR029149">
    <property type="entry name" value="Creatin/AminoP/Spt16_N"/>
</dbReference>
<keyword evidence="2" id="KW-0479">Metal-binding</keyword>
<reference evidence="8 9" key="1">
    <citation type="submission" date="2017-08" db="EMBL/GenBank/DDBJ databases">
        <title>Draft Genome Sequence of Loktanella cinnabarina Strain XM1, Isolated from Coastal Surface Water.</title>
        <authorList>
            <person name="Ma R."/>
            <person name="Wang J."/>
            <person name="Wang Q."/>
            <person name="Ma Z."/>
            <person name="Li J."/>
            <person name="Chen L."/>
        </authorList>
    </citation>
    <scope>NUCLEOTIDE SEQUENCE [LARGE SCALE GENOMIC DNA]</scope>
    <source>
        <strain evidence="8 9">XM1</strain>
    </source>
</reference>
<dbReference type="Proteomes" id="UP000221860">
    <property type="component" value="Unassembled WGS sequence"/>
</dbReference>
<evidence type="ECO:0000256" key="3">
    <source>
        <dbReference type="ARBA" id="ARBA00022801"/>
    </source>
</evidence>
<evidence type="ECO:0000259" key="7">
    <source>
        <dbReference type="Pfam" id="PF16188"/>
    </source>
</evidence>
<dbReference type="Pfam" id="PF01321">
    <property type="entry name" value="Creatinase_N"/>
    <property type="match status" value="1"/>
</dbReference>
<dbReference type="CDD" id="cd01085">
    <property type="entry name" value="APP"/>
    <property type="match status" value="1"/>
</dbReference>
<keyword evidence="9" id="KW-1185">Reference proteome</keyword>
<evidence type="ECO:0000259" key="6">
    <source>
        <dbReference type="Pfam" id="PF01321"/>
    </source>
</evidence>
<name>A0A2G1MHC0_9RHOB</name>